<keyword evidence="7" id="KW-1278">Translocase</keyword>
<dbReference type="PROSITE" id="PS00211">
    <property type="entry name" value="ABC_TRANSPORTER_1"/>
    <property type="match status" value="1"/>
</dbReference>
<accession>A0A845L8C8</accession>
<dbReference type="SMART" id="SM00382">
    <property type="entry name" value="AAA"/>
    <property type="match status" value="1"/>
</dbReference>
<evidence type="ECO:0000256" key="4">
    <source>
        <dbReference type="ARBA" id="ARBA00022475"/>
    </source>
</evidence>
<keyword evidence="4" id="KW-1003">Cell membrane</keyword>
<keyword evidence="11" id="KW-1185">Reference proteome</keyword>
<keyword evidence="5" id="KW-0547">Nucleotide-binding</keyword>
<dbReference type="InterPro" id="IPR003593">
    <property type="entry name" value="AAA+_ATPase"/>
</dbReference>
<dbReference type="GO" id="GO:0016887">
    <property type="term" value="F:ATP hydrolysis activity"/>
    <property type="evidence" value="ECO:0007669"/>
    <property type="project" value="InterPro"/>
</dbReference>
<name>A0A845L8C8_HELGE</name>
<comment type="subcellular location">
    <subcellularLocation>
        <location evidence="1">Cell membrane</location>
        <topology evidence="1">Peripheral membrane protein</topology>
    </subcellularLocation>
</comment>
<dbReference type="InterPro" id="IPR027417">
    <property type="entry name" value="P-loop_NTPase"/>
</dbReference>
<evidence type="ECO:0000256" key="7">
    <source>
        <dbReference type="ARBA" id="ARBA00022967"/>
    </source>
</evidence>
<dbReference type="GO" id="GO:0005524">
    <property type="term" value="F:ATP binding"/>
    <property type="evidence" value="ECO:0007669"/>
    <property type="project" value="UniProtKB-KW"/>
</dbReference>
<dbReference type="Pfam" id="PF00005">
    <property type="entry name" value="ABC_tran"/>
    <property type="match status" value="1"/>
</dbReference>
<dbReference type="SUPFAM" id="SSF52540">
    <property type="entry name" value="P-loop containing nucleoside triphosphate hydrolases"/>
    <property type="match status" value="1"/>
</dbReference>
<comment type="similarity">
    <text evidence="2">Belongs to the ABC transporter superfamily.</text>
</comment>
<reference evidence="10 11" key="1">
    <citation type="submission" date="2020-01" db="EMBL/GenBank/DDBJ databases">
        <title>Whole genome sequence of Heliobacterium gestii DSM 11169.</title>
        <authorList>
            <person name="Kyndt J.A."/>
            <person name="Meyer T.E."/>
        </authorList>
    </citation>
    <scope>NUCLEOTIDE SEQUENCE [LARGE SCALE GENOMIC DNA]</scope>
    <source>
        <strain evidence="10 11">DSM 11169</strain>
    </source>
</reference>
<dbReference type="PROSITE" id="PS50893">
    <property type="entry name" value="ABC_TRANSPORTER_2"/>
    <property type="match status" value="1"/>
</dbReference>
<evidence type="ECO:0000256" key="8">
    <source>
        <dbReference type="ARBA" id="ARBA00023136"/>
    </source>
</evidence>
<dbReference type="PANTHER" id="PTHR43553">
    <property type="entry name" value="HEAVY METAL TRANSPORTER"/>
    <property type="match status" value="1"/>
</dbReference>
<gene>
    <name evidence="10" type="ORF">GTO89_07490</name>
</gene>
<evidence type="ECO:0000256" key="6">
    <source>
        <dbReference type="ARBA" id="ARBA00022840"/>
    </source>
</evidence>
<dbReference type="RefSeq" id="WP_161261453.1">
    <property type="nucleotide sequence ID" value="NZ_JAFBDC010000004.1"/>
</dbReference>
<dbReference type="Gene3D" id="3.40.50.300">
    <property type="entry name" value="P-loop containing nucleotide triphosphate hydrolases"/>
    <property type="match status" value="1"/>
</dbReference>
<keyword evidence="8" id="KW-0472">Membrane</keyword>
<proteinExistence type="inferred from homology"/>
<evidence type="ECO:0000256" key="2">
    <source>
        <dbReference type="ARBA" id="ARBA00005417"/>
    </source>
</evidence>
<dbReference type="InterPro" id="IPR050095">
    <property type="entry name" value="ECF_ABC_transporter_ATP-bd"/>
</dbReference>
<sequence>MPAITIENLSFQYPDAASPALTDVNLSIQAGEFVVVTGATGAGKSTLLRCINGVIPHFQPGRQQGQVWIEPEGQGPLAVARIAPAHLARQIGSVFDDPEGQIVSPIVEEEIAFGLENTGVAPAEMEPRIAGALAACGITDLRHRPTNGLSGGQKQRVAMAAALALSPSILVLDEPTSELDPDGTEAVLQVLADLNRRQRITVIIAEQKVGHLASLCDRLILLDRGRVALQGSPREALLHEGVFEKLGIEIPAPARLGQALVREGLIPPFGTPGAPPLPLTVEEAFALSRQLVDGEPQRSCRGRRSR</sequence>
<keyword evidence="3" id="KW-0813">Transport</keyword>
<evidence type="ECO:0000256" key="1">
    <source>
        <dbReference type="ARBA" id="ARBA00004202"/>
    </source>
</evidence>
<dbReference type="InterPro" id="IPR017871">
    <property type="entry name" value="ABC_transporter-like_CS"/>
</dbReference>
<dbReference type="AlphaFoldDB" id="A0A845L8C8"/>
<dbReference type="GO" id="GO:0042626">
    <property type="term" value="F:ATPase-coupled transmembrane transporter activity"/>
    <property type="evidence" value="ECO:0007669"/>
    <property type="project" value="TreeGrafter"/>
</dbReference>
<feature type="domain" description="ABC transporter" evidence="9">
    <location>
        <begin position="4"/>
        <end position="249"/>
    </location>
</feature>
<dbReference type="OrthoDB" id="501320at2"/>
<dbReference type="FunFam" id="3.40.50.300:FF:000224">
    <property type="entry name" value="Energy-coupling factor transporter ATP-binding protein EcfA"/>
    <property type="match status" value="1"/>
</dbReference>
<keyword evidence="6 10" id="KW-0067">ATP-binding</keyword>
<evidence type="ECO:0000256" key="3">
    <source>
        <dbReference type="ARBA" id="ARBA00022448"/>
    </source>
</evidence>
<protein>
    <submittedName>
        <fullName evidence="10">ATP-binding cassette domain-containing protein</fullName>
    </submittedName>
</protein>
<evidence type="ECO:0000313" key="11">
    <source>
        <dbReference type="Proteomes" id="UP000471031"/>
    </source>
</evidence>
<organism evidence="10 11">
    <name type="scientific">Heliomicrobium gestii</name>
    <name type="common">Heliobacterium gestii</name>
    <dbReference type="NCBI Taxonomy" id="2699"/>
    <lineage>
        <taxon>Bacteria</taxon>
        <taxon>Bacillati</taxon>
        <taxon>Bacillota</taxon>
        <taxon>Clostridia</taxon>
        <taxon>Eubacteriales</taxon>
        <taxon>Heliobacteriaceae</taxon>
        <taxon>Heliomicrobium</taxon>
    </lineage>
</organism>
<dbReference type="InterPro" id="IPR015856">
    <property type="entry name" value="ABC_transpr_CbiO/EcfA_su"/>
</dbReference>
<dbReference type="GO" id="GO:0043190">
    <property type="term" value="C:ATP-binding cassette (ABC) transporter complex"/>
    <property type="evidence" value="ECO:0007669"/>
    <property type="project" value="TreeGrafter"/>
</dbReference>
<evidence type="ECO:0000313" key="10">
    <source>
        <dbReference type="EMBL" id="MZP42882.1"/>
    </source>
</evidence>
<dbReference type="CDD" id="cd03225">
    <property type="entry name" value="ABC_cobalt_CbiO_domain1"/>
    <property type="match status" value="1"/>
</dbReference>
<dbReference type="PANTHER" id="PTHR43553:SF24">
    <property type="entry name" value="ENERGY-COUPLING FACTOR TRANSPORTER ATP-BINDING PROTEIN ECFA1"/>
    <property type="match status" value="1"/>
</dbReference>
<dbReference type="EMBL" id="WXEX01000005">
    <property type="protein sequence ID" value="MZP42882.1"/>
    <property type="molecule type" value="Genomic_DNA"/>
</dbReference>
<comment type="caution">
    <text evidence="10">The sequence shown here is derived from an EMBL/GenBank/DDBJ whole genome shotgun (WGS) entry which is preliminary data.</text>
</comment>
<dbReference type="Proteomes" id="UP000471031">
    <property type="component" value="Unassembled WGS sequence"/>
</dbReference>
<evidence type="ECO:0000259" key="9">
    <source>
        <dbReference type="PROSITE" id="PS50893"/>
    </source>
</evidence>
<evidence type="ECO:0000256" key="5">
    <source>
        <dbReference type="ARBA" id="ARBA00022741"/>
    </source>
</evidence>
<dbReference type="InterPro" id="IPR003439">
    <property type="entry name" value="ABC_transporter-like_ATP-bd"/>
</dbReference>